<protein>
    <submittedName>
        <fullName evidence="1">Uncharacterized protein</fullName>
    </submittedName>
</protein>
<dbReference type="EMBL" id="JAUTXU010000279">
    <property type="protein sequence ID" value="KAK3690802.1"/>
    <property type="molecule type" value="Genomic_DNA"/>
</dbReference>
<accession>A0ACC3MFH3</accession>
<keyword evidence="2" id="KW-1185">Reference proteome</keyword>
<organism evidence="1 2">
    <name type="scientific">Vermiconidia calcicola</name>
    <dbReference type="NCBI Taxonomy" id="1690605"/>
    <lineage>
        <taxon>Eukaryota</taxon>
        <taxon>Fungi</taxon>
        <taxon>Dikarya</taxon>
        <taxon>Ascomycota</taxon>
        <taxon>Pezizomycotina</taxon>
        <taxon>Dothideomycetes</taxon>
        <taxon>Dothideomycetidae</taxon>
        <taxon>Mycosphaerellales</taxon>
        <taxon>Extremaceae</taxon>
        <taxon>Vermiconidia</taxon>
    </lineage>
</organism>
<dbReference type="Proteomes" id="UP001281147">
    <property type="component" value="Unassembled WGS sequence"/>
</dbReference>
<gene>
    <name evidence="1" type="ORF">LTR37_018976</name>
</gene>
<evidence type="ECO:0000313" key="1">
    <source>
        <dbReference type="EMBL" id="KAK3690802.1"/>
    </source>
</evidence>
<evidence type="ECO:0000313" key="2">
    <source>
        <dbReference type="Proteomes" id="UP001281147"/>
    </source>
</evidence>
<reference evidence="1" key="1">
    <citation type="submission" date="2023-07" db="EMBL/GenBank/DDBJ databases">
        <title>Black Yeasts Isolated from many extreme environments.</title>
        <authorList>
            <person name="Coleine C."/>
            <person name="Stajich J.E."/>
            <person name="Selbmann L."/>
        </authorList>
    </citation>
    <scope>NUCLEOTIDE SEQUENCE</scope>
    <source>
        <strain evidence="1">CCFEE 5714</strain>
    </source>
</reference>
<sequence>MVNYIESYKDSSHALSTQSGYSSVALRPIKARSSLLEVYLQVSKLSQRTARSRTTPLTTTTPTRTQQSASNMPSEHHSSSRRTRTHHTSGGQSTLAPPHAGSSSKMTPTVLSHHNNAQSSSSKPPSAMSRYVKDNDIKELDTHRSRSSHSRRSSSSQAPSVAPSSSSQRTVKQSDYDGRSRRSSVSTARAPPLPPPQPSVSRRSSQSRSNSRAMVPAMAPSICPSDSVSNVTSRRGSTVSRTPTNMQMTRRPYVVPSSGMSRAPTDMQMSRRPSSSLASELARSSARADYGSSLSRGSGAFDRSSYGGDLVRSSGGSSGSVRITTSVTISQTIEVGGSSSRNGGRPYHPYAAEDGYIAVYEI</sequence>
<proteinExistence type="predicted"/>
<comment type="caution">
    <text evidence="1">The sequence shown here is derived from an EMBL/GenBank/DDBJ whole genome shotgun (WGS) entry which is preliminary data.</text>
</comment>
<name>A0ACC3MFH3_9PEZI</name>